<feature type="transmembrane region" description="Helical" evidence="2">
    <location>
        <begin position="125"/>
        <end position="142"/>
    </location>
</feature>
<dbReference type="Proteomes" id="UP000075806">
    <property type="component" value="Unassembled WGS sequence"/>
</dbReference>
<evidence type="ECO:0000256" key="2">
    <source>
        <dbReference type="SAM" id="Phobius"/>
    </source>
</evidence>
<accession>A0A161Q1Q4</accession>
<dbReference type="AlphaFoldDB" id="A0A161Q1Q4"/>
<gene>
    <name evidence="3" type="ORF">AZF04_00790</name>
</gene>
<sequence>MSDIDKKLHDLENQVHAVRLEVDRLKQELDAKDEVINKHTIKTHNRINAIEERIKAFELLLEQLKRESSDTNNKVDSVQKIVEEDKDNHQKIINMQKDNQIQIVEIMKENQTYLKEQNKDLMKKILWIVGIGVLLVGAFFGLDLNL</sequence>
<proteinExistence type="predicted"/>
<keyword evidence="2" id="KW-0812">Transmembrane</keyword>
<keyword evidence="2" id="KW-0472">Membrane</keyword>
<organism evidence="3 4">
    <name type="scientific">Alkalihalobacillus trypoxylicola</name>
    <dbReference type="NCBI Taxonomy" id="519424"/>
    <lineage>
        <taxon>Bacteria</taxon>
        <taxon>Bacillati</taxon>
        <taxon>Bacillota</taxon>
        <taxon>Bacilli</taxon>
        <taxon>Bacillales</taxon>
        <taxon>Bacillaceae</taxon>
        <taxon>Alkalihalobacillus</taxon>
    </lineage>
</organism>
<evidence type="ECO:0000313" key="3">
    <source>
        <dbReference type="EMBL" id="KYG34901.1"/>
    </source>
</evidence>
<evidence type="ECO:0000256" key="1">
    <source>
        <dbReference type="SAM" id="Coils"/>
    </source>
</evidence>
<comment type="caution">
    <text evidence="3">The sequence shown here is derived from an EMBL/GenBank/DDBJ whole genome shotgun (WGS) entry which is preliminary data.</text>
</comment>
<dbReference type="RefSeq" id="WP_061947155.1">
    <property type="nucleotide sequence ID" value="NZ_LTAO01000001.1"/>
</dbReference>
<evidence type="ECO:0000313" key="4">
    <source>
        <dbReference type="Proteomes" id="UP000075806"/>
    </source>
</evidence>
<keyword evidence="1" id="KW-0175">Coiled coil</keyword>
<dbReference type="EMBL" id="LTAO01000001">
    <property type="protein sequence ID" value="KYG34901.1"/>
    <property type="molecule type" value="Genomic_DNA"/>
</dbReference>
<reference evidence="3" key="1">
    <citation type="submission" date="2016-02" db="EMBL/GenBank/DDBJ databases">
        <title>Genome sequence of Bacillus trypoxylicola KCTC 13244(T).</title>
        <authorList>
            <person name="Jeong H."/>
            <person name="Park S.-H."/>
            <person name="Choi S.-K."/>
        </authorList>
    </citation>
    <scope>NUCLEOTIDE SEQUENCE [LARGE SCALE GENOMIC DNA]</scope>
    <source>
        <strain evidence="3">KCTC 13244</strain>
    </source>
</reference>
<keyword evidence="2" id="KW-1133">Transmembrane helix</keyword>
<keyword evidence="4" id="KW-1185">Reference proteome</keyword>
<dbReference type="STRING" id="519424.AZF04_00790"/>
<name>A0A161Q1Q4_9BACI</name>
<protein>
    <submittedName>
        <fullName evidence="3">Uncharacterized protein</fullName>
    </submittedName>
</protein>
<feature type="coiled-coil region" evidence="1">
    <location>
        <begin position="1"/>
        <end position="81"/>
    </location>
</feature>